<dbReference type="GO" id="GO:0005886">
    <property type="term" value="C:plasma membrane"/>
    <property type="evidence" value="ECO:0007669"/>
    <property type="project" value="TreeGrafter"/>
</dbReference>
<gene>
    <name evidence="10" type="ORF">LPB072_10905</name>
    <name evidence="11" type="ORF">LPB72_09510</name>
</gene>
<feature type="transmembrane region" description="Helical" evidence="7">
    <location>
        <begin position="123"/>
        <end position="141"/>
    </location>
</feature>
<dbReference type="InterPro" id="IPR036890">
    <property type="entry name" value="HATPase_C_sf"/>
</dbReference>
<evidence type="ECO:0000256" key="3">
    <source>
        <dbReference type="ARBA" id="ARBA00022553"/>
    </source>
</evidence>
<keyword evidence="7" id="KW-0812">Transmembrane</keyword>
<dbReference type="SUPFAM" id="SSF55874">
    <property type="entry name" value="ATPase domain of HSP90 chaperone/DNA topoisomerase II/histidine kinase"/>
    <property type="match status" value="1"/>
</dbReference>
<reference evidence="10 13" key="2">
    <citation type="submission" date="2016-10" db="EMBL/GenBank/DDBJ databases">
        <title>Hydorgenophaga sp. LPB0072 isolated from gastropod.</title>
        <authorList>
            <person name="Kim E."/>
            <person name="Yi H."/>
        </authorList>
    </citation>
    <scope>NUCLEOTIDE SEQUENCE [LARGE SCALE GENOMIC DNA]</scope>
    <source>
        <strain evidence="10 13">LPB0072</strain>
    </source>
</reference>
<feature type="transmembrane region" description="Helical" evidence="7">
    <location>
        <begin position="34"/>
        <end position="53"/>
    </location>
</feature>
<keyword evidence="12" id="KW-1185">Reference proteome</keyword>
<dbReference type="Gene3D" id="3.30.565.10">
    <property type="entry name" value="Histidine kinase-like ATPase, C-terminal domain"/>
    <property type="match status" value="1"/>
</dbReference>
<dbReference type="PANTHER" id="PTHR43047:SF9">
    <property type="entry name" value="HISTIDINE KINASE"/>
    <property type="match status" value="1"/>
</dbReference>
<feature type="transmembrane region" description="Helical" evidence="7">
    <location>
        <begin position="59"/>
        <end position="79"/>
    </location>
</feature>
<dbReference type="Pfam" id="PF02518">
    <property type="entry name" value="HATPase_c"/>
    <property type="match status" value="1"/>
</dbReference>
<dbReference type="EC" id="2.7.13.3" evidence="2"/>
<organism evidence="10 13">
    <name type="scientific">Hydrogenophaga crassostreae</name>
    <dbReference type="NCBI Taxonomy" id="1763535"/>
    <lineage>
        <taxon>Bacteria</taxon>
        <taxon>Pseudomonadati</taxon>
        <taxon>Pseudomonadota</taxon>
        <taxon>Betaproteobacteria</taxon>
        <taxon>Burkholderiales</taxon>
        <taxon>Comamonadaceae</taxon>
        <taxon>Hydrogenophaga</taxon>
    </lineage>
</organism>
<feature type="domain" description="Response regulatory" evidence="9">
    <location>
        <begin position="455"/>
        <end position="565"/>
    </location>
</feature>
<feature type="modified residue" description="4-aspartylphosphate" evidence="6">
    <location>
        <position position="504"/>
    </location>
</feature>
<dbReference type="InterPro" id="IPR036097">
    <property type="entry name" value="HisK_dim/P_sf"/>
</dbReference>
<dbReference type="InterPro" id="IPR011006">
    <property type="entry name" value="CheY-like_superfamily"/>
</dbReference>
<dbReference type="SMART" id="SM00388">
    <property type="entry name" value="HisKA"/>
    <property type="match status" value="1"/>
</dbReference>
<dbReference type="SUPFAM" id="SSF52172">
    <property type="entry name" value="CheY-like"/>
    <property type="match status" value="1"/>
</dbReference>
<dbReference type="Gene3D" id="3.40.50.2300">
    <property type="match status" value="1"/>
</dbReference>
<dbReference type="GO" id="GO:0009927">
    <property type="term" value="F:histidine phosphotransfer kinase activity"/>
    <property type="evidence" value="ECO:0007669"/>
    <property type="project" value="TreeGrafter"/>
</dbReference>
<dbReference type="InterPro" id="IPR003594">
    <property type="entry name" value="HATPase_dom"/>
</dbReference>
<protein>
    <recommendedName>
        <fullName evidence="2">histidine kinase</fullName>
        <ecNumber evidence="2">2.7.13.3</ecNumber>
    </recommendedName>
</protein>
<dbReference type="FunFam" id="3.30.565.10:FF:000049">
    <property type="entry name" value="Two-component sensor histidine kinase"/>
    <property type="match status" value="1"/>
</dbReference>
<dbReference type="Proteomes" id="UP000185657">
    <property type="component" value="Unassembled WGS sequence"/>
</dbReference>
<comment type="catalytic activity">
    <reaction evidence="1">
        <text>ATP + protein L-histidine = ADP + protein N-phospho-L-histidine.</text>
        <dbReference type="EC" id="2.7.13.3"/>
    </reaction>
</comment>
<dbReference type="GO" id="GO:0000155">
    <property type="term" value="F:phosphorelay sensor kinase activity"/>
    <property type="evidence" value="ECO:0007669"/>
    <property type="project" value="InterPro"/>
</dbReference>
<name>A0A167I3Z2_9BURK</name>
<evidence type="ECO:0000313" key="12">
    <source>
        <dbReference type="Proteomes" id="UP000185657"/>
    </source>
</evidence>
<dbReference type="SUPFAM" id="SSF47384">
    <property type="entry name" value="Homodimeric domain of signal transducing histidine kinase"/>
    <property type="match status" value="1"/>
</dbReference>
<evidence type="ECO:0000259" key="8">
    <source>
        <dbReference type="PROSITE" id="PS50109"/>
    </source>
</evidence>
<keyword evidence="7" id="KW-0472">Membrane</keyword>
<evidence type="ECO:0000256" key="1">
    <source>
        <dbReference type="ARBA" id="ARBA00000085"/>
    </source>
</evidence>
<keyword evidence="3 6" id="KW-0597">Phosphoprotein</keyword>
<dbReference type="CDD" id="cd00082">
    <property type="entry name" value="HisKA"/>
    <property type="match status" value="1"/>
</dbReference>
<dbReference type="InterPro" id="IPR001789">
    <property type="entry name" value="Sig_transdc_resp-reg_receiver"/>
</dbReference>
<dbReference type="InterPro" id="IPR004358">
    <property type="entry name" value="Sig_transdc_His_kin-like_C"/>
</dbReference>
<proteinExistence type="predicted"/>
<evidence type="ECO:0000256" key="2">
    <source>
        <dbReference type="ARBA" id="ARBA00012438"/>
    </source>
</evidence>
<keyword evidence="4" id="KW-0808">Transferase</keyword>
<sequence length="566" mass="62026">MKSSAWTSLPAATPASGKYHWQIQREILRMSAQWRFTAVLLPLSICTLSAIFFGNPDRWLQAIVWATLIFAGQGIRLIVQIEDPGPEPEAIAQRLKEHRARVLFSAIAWGSAGFLLFDRDDITRQLALTVVLVSSGIAFSLSASAHAATLKLALPLLLGPIILSLLLSPQPYMWVMAMMGTSFYFLMRRLVTDRGQQLEETLNLRLVAQEAQEEKQRFFAAASHDLRQPLQALSLYQGVLNKGDLSPNVVQRMGDCIEALDRLLAGVLDISRLDSGKVVPAPVPIHLPALMLRVASMHEPAMREKGLRLRLHAQDIWVHSDPALLERILSNLLSNATRYTEAGGILFAARKGSQTVRLQIFDTGIGIEASAFQSIFSEFTQLNNPARDPAMGSGLGLATVQRMVHLLGHAIELKSVPGRGSCFQLTIPTAASPAPDGDPKVTPEADASASLLRRRVLVVEDNALVADALCAMLRAWNLDVTLTLDANNAMAALQESTFDVVISDWRLPGEKDGVDVLRFARLQHPSLQLAALLTGDNAEALRDEFSVITKPVRALRLRALLSAHLR</sequence>
<dbReference type="PROSITE" id="PS50109">
    <property type="entry name" value="HIS_KIN"/>
    <property type="match status" value="1"/>
</dbReference>
<evidence type="ECO:0000256" key="6">
    <source>
        <dbReference type="PROSITE-ProRule" id="PRU00169"/>
    </source>
</evidence>
<evidence type="ECO:0000256" key="5">
    <source>
        <dbReference type="ARBA" id="ARBA00022777"/>
    </source>
</evidence>
<evidence type="ECO:0000259" key="9">
    <source>
        <dbReference type="PROSITE" id="PS50110"/>
    </source>
</evidence>
<dbReference type="Pfam" id="PF00072">
    <property type="entry name" value="Response_reg"/>
    <property type="match status" value="1"/>
</dbReference>
<dbReference type="PANTHER" id="PTHR43047">
    <property type="entry name" value="TWO-COMPONENT HISTIDINE PROTEIN KINASE"/>
    <property type="match status" value="1"/>
</dbReference>
<keyword evidence="7" id="KW-1133">Transmembrane helix</keyword>
<evidence type="ECO:0000256" key="4">
    <source>
        <dbReference type="ARBA" id="ARBA00022679"/>
    </source>
</evidence>
<reference evidence="11 12" key="1">
    <citation type="submission" date="2016-02" db="EMBL/GenBank/DDBJ databases">
        <title>Draft genome sequence of Hydrogenophaga sp. LPB0072.</title>
        <authorList>
            <person name="Shin S.-K."/>
            <person name="Yi H."/>
        </authorList>
    </citation>
    <scope>NUCLEOTIDE SEQUENCE [LARGE SCALE GENOMIC DNA]</scope>
    <source>
        <strain evidence="11 12">LPB0072</strain>
    </source>
</reference>
<dbReference type="PRINTS" id="PR00344">
    <property type="entry name" value="BCTRLSENSOR"/>
</dbReference>
<dbReference type="InterPro" id="IPR005467">
    <property type="entry name" value="His_kinase_dom"/>
</dbReference>
<dbReference type="PROSITE" id="PS50110">
    <property type="entry name" value="RESPONSE_REGULATORY"/>
    <property type="match status" value="1"/>
</dbReference>
<feature type="domain" description="Histidine kinase" evidence="8">
    <location>
        <begin position="221"/>
        <end position="431"/>
    </location>
</feature>
<dbReference type="SMART" id="SM00448">
    <property type="entry name" value="REC"/>
    <property type="match status" value="1"/>
</dbReference>
<dbReference type="STRING" id="1763535.LPB072_10905"/>
<dbReference type="Gene3D" id="1.10.287.130">
    <property type="match status" value="1"/>
</dbReference>
<dbReference type="EMBL" id="CP017476">
    <property type="protein sequence ID" value="AOW13286.1"/>
    <property type="molecule type" value="Genomic_DNA"/>
</dbReference>
<dbReference type="AlphaFoldDB" id="A0A167I3Z2"/>
<dbReference type="EMBL" id="LVWD01000012">
    <property type="protein sequence ID" value="OAD42108.1"/>
    <property type="molecule type" value="Genomic_DNA"/>
</dbReference>
<dbReference type="SMART" id="SM00387">
    <property type="entry name" value="HATPase_c"/>
    <property type="match status" value="1"/>
</dbReference>
<feature type="transmembrane region" description="Helical" evidence="7">
    <location>
        <begin position="100"/>
        <end position="117"/>
    </location>
</feature>
<evidence type="ECO:0000313" key="13">
    <source>
        <dbReference type="Proteomes" id="UP000185680"/>
    </source>
</evidence>
<dbReference type="Pfam" id="PF00512">
    <property type="entry name" value="HisKA"/>
    <property type="match status" value="1"/>
</dbReference>
<evidence type="ECO:0000313" key="10">
    <source>
        <dbReference type="EMBL" id="AOW13286.1"/>
    </source>
</evidence>
<dbReference type="CDD" id="cd00156">
    <property type="entry name" value="REC"/>
    <property type="match status" value="1"/>
</dbReference>
<dbReference type="InterPro" id="IPR003661">
    <property type="entry name" value="HisK_dim/P_dom"/>
</dbReference>
<evidence type="ECO:0000313" key="11">
    <source>
        <dbReference type="EMBL" id="OAD42108.1"/>
    </source>
</evidence>
<accession>A0A167I3Z2</accession>
<dbReference type="KEGG" id="hyl:LPB072_10905"/>
<evidence type="ECO:0000256" key="7">
    <source>
        <dbReference type="SAM" id="Phobius"/>
    </source>
</evidence>
<dbReference type="Proteomes" id="UP000185680">
    <property type="component" value="Chromosome"/>
</dbReference>
<keyword evidence="5" id="KW-0418">Kinase</keyword>